<proteinExistence type="predicted"/>
<reference evidence="3 4" key="1">
    <citation type="submission" date="2024-05" db="EMBL/GenBank/DDBJ databases">
        <title>Neorhizobium sp. Rsf11, a plant growth promoting and heavy metal resistant PAH-degrader.</title>
        <authorList>
            <person name="Golubev S.N."/>
            <person name="Muratova A.Y."/>
            <person name="Markelova M.I."/>
        </authorList>
    </citation>
    <scope>NUCLEOTIDE SEQUENCE [LARGE SCALE GENOMIC DNA]</scope>
    <source>
        <strain evidence="3 4">Rsf11</strain>
    </source>
</reference>
<feature type="transmembrane region" description="Helical" evidence="1">
    <location>
        <begin position="70"/>
        <end position="88"/>
    </location>
</feature>
<evidence type="ECO:0000259" key="2">
    <source>
        <dbReference type="Pfam" id="PF07331"/>
    </source>
</evidence>
<dbReference type="PROSITE" id="PS51257">
    <property type="entry name" value="PROKAR_LIPOPROTEIN"/>
    <property type="match status" value="1"/>
</dbReference>
<dbReference type="EMBL" id="JBEAAL010000015">
    <property type="protein sequence ID" value="MEQ1407080.1"/>
    <property type="molecule type" value="Genomic_DNA"/>
</dbReference>
<comment type="caution">
    <text evidence="3">The sequence shown here is derived from an EMBL/GenBank/DDBJ whole genome shotgun (WGS) entry which is preliminary data.</text>
</comment>
<keyword evidence="1" id="KW-1133">Transmembrane helix</keyword>
<gene>
    <name evidence="3" type="ORF">ABK249_19295</name>
</gene>
<protein>
    <submittedName>
        <fullName evidence="3">Tripartite tricarboxylate transporter TctB family protein</fullName>
    </submittedName>
</protein>
<evidence type="ECO:0000313" key="4">
    <source>
        <dbReference type="Proteomes" id="UP001496627"/>
    </source>
</evidence>
<organism evidence="3 4">
    <name type="scientific">Neorhizobium phenanthreniclasticum</name>
    <dbReference type="NCBI Taxonomy" id="3157917"/>
    <lineage>
        <taxon>Bacteria</taxon>
        <taxon>Pseudomonadati</taxon>
        <taxon>Pseudomonadota</taxon>
        <taxon>Alphaproteobacteria</taxon>
        <taxon>Hyphomicrobiales</taxon>
        <taxon>Rhizobiaceae</taxon>
        <taxon>Rhizobium/Agrobacterium group</taxon>
        <taxon>Neorhizobium</taxon>
    </lineage>
</organism>
<dbReference type="InterPro" id="IPR009936">
    <property type="entry name" value="DUF1468"/>
</dbReference>
<feature type="transmembrane region" description="Helical" evidence="1">
    <location>
        <begin position="119"/>
        <end position="144"/>
    </location>
</feature>
<evidence type="ECO:0000256" key="1">
    <source>
        <dbReference type="SAM" id="Phobius"/>
    </source>
</evidence>
<accession>A0ABV0M5G6</accession>
<sequence length="153" mass="16398">MKLSQDVLLGLFFSVIGAVSAWIACSYPFGTSSRMGPGYFPIIVSSLLLFTGLLVLFRARLAGSGSIPTIRWRPLVLVPVTILIFGLMMEKLGLPLAVLLLVILSAAASVKFRLDWKAFAGSLVFAGLCSVVFVELLGLPIPIIGNWLQGLGF</sequence>
<dbReference type="Pfam" id="PF07331">
    <property type="entry name" value="TctB"/>
    <property type="match status" value="1"/>
</dbReference>
<dbReference type="RefSeq" id="WP_348863691.1">
    <property type="nucleotide sequence ID" value="NZ_JBEAAL010000015.1"/>
</dbReference>
<name>A0ABV0M5G6_9HYPH</name>
<keyword evidence="4" id="KW-1185">Reference proteome</keyword>
<feature type="domain" description="DUF1468" evidence="2">
    <location>
        <begin position="8"/>
        <end position="142"/>
    </location>
</feature>
<dbReference type="Proteomes" id="UP001496627">
    <property type="component" value="Unassembled WGS sequence"/>
</dbReference>
<evidence type="ECO:0000313" key="3">
    <source>
        <dbReference type="EMBL" id="MEQ1407080.1"/>
    </source>
</evidence>
<feature type="transmembrane region" description="Helical" evidence="1">
    <location>
        <begin position="37"/>
        <end position="58"/>
    </location>
</feature>
<keyword evidence="1" id="KW-0472">Membrane</keyword>
<feature type="transmembrane region" description="Helical" evidence="1">
    <location>
        <begin position="94"/>
        <end position="112"/>
    </location>
</feature>
<keyword evidence="1" id="KW-0812">Transmembrane</keyword>